<dbReference type="PROSITE" id="PS50297">
    <property type="entry name" value="ANK_REP_REGION"/>
    <property type="match status" value="2"/>
</dbReference>
<evidence type="ECO:0000256" key="5">
    <source>
        <dbReference type="ARBA" id="ARBA00023043"/>
    </source>
</evidence>
<dbReference type="PANTHER" id="PTHR24123">
    <property type="entry name" value="ANKYRIN REPEAT-CONTAINING"/>
    <property type="match status" value="1"/>
</dbReference>
<keyword evidence="2" id="KW-0677">Repeat</keyword>
<dbReference type="HOGENOM" id="CLU_359483_0_0_1"/>
<comment type="caution">
    <text evidence="8">The sequence shown here is derived from an EMBL/GenBank/DDBJ whole genome shotgun (WGS) entry which is preliminary data.</text>
</comment>
<keyword evidence="1" id="KW-0479">Metal-binding</keyword>
<keyword evidence="4" id="KW-0862">Zinc</keyword>
<dbReference type="EMBL" id="CABT02000018">
    <property type="protein sequence ID" value="CCC11398.1"/>
    <property type="molecule type" value="Genomic_DNA"/>
</dbReference>
<keyword evidence="9" id="KW-1185">Reference proteome</keyword>
<dbReference type="Pfam" id="PF00023">
    <property type="entry name" value="Ank"/>
    <property type="match status" value="1"/>
</dbReference>
<evidence type="ECO:0000313" key="9">
    <source>
        <dbReference type="Proteomes" id="UP000001881"/>
    </source>
</evidence>
<dbReference type="Gene3D" id="1.25.40.20">
    <property type="entry name" value="Ankyrin repeat-containing domain"/>
    <property type="match status" value="5"/>
</dbReference>
<dbReference type="GO" id="GO:0008270">
    <property type="term" value="F:zinc ion binding"/>
    <property type="evidence" value="ECO:0007669"/>
    <property type="project" value="UniProtKB-KW"/>
</dbReference>
<reference evidence="8 9" key="1">
    <citation type="journal article" date="2010" name="PLoS Genet.">
        <title>De novo assembly of a 40 Mb eukaryotic genome from short sequence reads: Sordaria macrospora, a model organism for fungal morphogenesis.</title>
        <authorList>
            <person name="Nowrousian M."/>
            <person name="Stajich J."/>
            <person name="Chu M."/>
            <person name="Engh I."/>
            <person name="Espagne E."/>
            <person name="Halliday K."/>
            <person name="Kamerewerd J."/>
            <person name="Kempken F."/>
            <person name="Knab B."/>
            <person name="Kuo H.C."/>
            <person name="Osiewacz H.D."/>
            <person name="Poeggeler S."/>
            <person name="Read N."/>
            <person name="Seiler S."/>
            <person name="Smith K."/>
            <person name="Zickler D."/>
            <person name="Kueck U."/>
            <person name="Freitag M."/>
        </authorList>
    </citation>
    <scope>NUCLEOTIDE SEQUENCE [LARGE SCALE GENOMIC DNA]</scope>
    <source>
        <strain evidence="9">ATCC MYA-333 / DSM 997 / K(L3346) / K-hell</strain>
        <tissue evidence="8">Mycelium</tissue>
    </source>
</reference>
<organism evidence="8 9">
    <name type="scientific">Sordaria macrospora (strain ATCC MYA-333 / DSM 997 / K(L3346) / K-hell)</name>
    <dbReference type="NCBI Taxonomy" id="771870"/>
    <lineage>
        <taxon>Eukaryota</taxon>
        <taxon>Fungi</taxon>
        <taxon>Dikarya</taxon>
        <taxon>Ascomycota</taxon>
        <taxon>Pezizomycotina</taxon>
        <taxon>Sordariomycetes</taxon>
        <taxon>Sordariomycetidae</taxon>
        <taxon>Sordariales</taxon>
        <taxon>Sordariaceae</taxon>
        <taxon>Sordaria</taxon>
    </lineage>
</organism>
<dbReference type="VEuPathDB" id="FungiDB:SMAC_02056"/>
<dbReference type="CDD" id="cd02249">
    <property type="entry name" value="ZZ"/>
    <property type="match status" value="1"/>
</dbReference>
<accession>F7W0U6</accession>
<evidence type="ECO:0000256" key="7">
    <source>
        <dbReference type="SAM" id="MobiDB-lite"/>
    </source>
</evidence>
<feature type="repeat" description="ANK" evidence="6">
    <location>
        <begin position="153"/>
        <end position="185"/>
    </location>
</feature>
<evidence type="ECO:0000256" key="1">
    <source>
        <dbReference type="ARBA" id="ARBA00022723"/>
    </source>
</evidence>
<feature type="repeat" description="ANK" evidence="6">
    <location>
        <begin position="591"/>
        <end position="624"/>
    </location>
</feature>
<evidence type="ECO:0000256" key="6">
    <source>
        <dbReference type="PROSITE-ProRule" id="PRU00023"/>
    </source>
</evidence>
<dbReference type="InterPro" id="IPR002110">
    <property type="entry name" value="Ankyrin_rpt"/>
</dbReference>
<dbReference type="GeneID" id="10807897"/>
<name>F7W0U6_SORMK</name>
<gene>
    <name evidence="8" type="ORF">SMAC_02056</name>
</gene>
<protein>
    <submittedName>
        <fullName evidence="8">WGS project CABT00000000 data, contig 2.18</fullName>
    </submittedName>
</protein>
<proteinExistence type="predicted"/>
<keyword evidence="5 6" id="KW-0040">ANK repeat</keyword>
<dbReference type="Pfam" id="PF12796">
    <property type="entry name" value="Ank_2"/>
    <property type="match status" value="2"/>
</dbReference>
<sequence>MRDDGGKGSEYKPDRRQRNVSFASCLEKRCTGRGPISLNCGFDANLEDDSWASRTPLCYAAGFGHSEVVRLLLAHDNGSVVKLNEDDVFLGFKEALSNGHYNTAGVLIERMVQYGGTHSSLSEALRNAAREGIVSLVERLLDYGVDVNAVDGFKNSALHFAAWYSRVEVVKLLILRRANLESPDDNGFTPLMDATRRNAHSSLKLLIDAGANLTALNDSGESPLDLVISSRSKECGKLLLAKLAQSGLAWIHPSSTKLKNHLKSSPELSDKDFATAVLPGMMNMVLDSHKHSTFKDFISSLLWDEWVLALETVWDQWDISKLELGVYGTALHYAAARHQPLVVESILTRDKNLIQVDTESGKYGTALQVAVACQPRGNDTSLFLDTVHSLVRHDADLAIVGDSMAYVLQAAVFSRRGPLATTLLEKLTLEVIHKCGGRHGTVLNALLAGHRDDDDFVEKWFGDLVGKYKVSVTMPANASNHGATAFHQAAERASLRIVKLVFKQEGVDIRKQDLLGRLPIHLAVWSGENRWDIIQAIDPTMKTLWKRDHLKRSILHFVAARGCISLAEEILKVAEGTQRDVRRLLDNTDKDGWTPLHWACRKACNDDMVKWLVEKGASVDKETEEGWLPQHVAIYHDNDYLENGHPQSESSSSDSSEDELKTAEDNETDSNKKERLPDRPGQYLSALCNACWCSTYGETWHCTTCTNESYLAEFDLCFKCYKHKDDIHPQDHVFEPLTHGWYRSFNSERNNMVAGGGMEATVAADSIIKKLTRRTTGLD</sequence>
<dbReference type="OMA" id="RINSIDC"/>
<dbReference type="InterPro" id="IPR036770">
    <property type="entry name" value="Ankyrin_rpt-contain_sf"/>
</dbReference>
<feature type="region of interest" description="Disordered" evidence="7">
    <location>
        <begin position="643"/>
        <end position="677"/>
    </location>
</feature>
<dbReference type="Gene3D" id="3.30.60.90">
    <property type="match status" value="1"/>
</dbReference>
<keyword evidence="3" id="KW-0863">Zinc-finger</keyword>
<dbReference type="InterPro" id="IPR043145">
    <property type="entry name" value="Znf_ZZ_sf"/>
</dbReference>
<dbReference type="eggNOG" id="KOG4177">
    <property type="taxonomic scope" value="Eukaryota"/>
</dbReference>
<evidence type="ECO:0000313" key="8">
    <source>
        <dbReference type="EMBL" id="CCC11398.1"/>
    </source>
</evidence>
<dbReference type="PANTHER" id="PTHR24123:SF33">
    <property type="entry name" value="PROTEIN HOS4"/>
    <property type="match status" value="1"/>
</dbReference>
<dbReference type="InterPro" id="IPR051165">
    <property type="entry name" value="Multifunctional_ANK_Repeat"/>
</dbReference>
<dbReference type="AlphaFoldDB" id="F7W0U6"/>
<feature type="repeat" description="ANK" evidence="6">
    <location>
        <begin position="186"/>
        <end position="218"/>
    </location>
</feature>
<dbReference type="SMART" id="SM00248">
    <property type="entry name" value="ANK"/>
    <property type="match status" value="9"/>
</dbReference>
<dbReference type="SUPFAM" id="SSF57850">
    <property type="entry name" value="RING/U-box"/>
    <property type="match status" value="1"/>
</dbReference>
<evidence type="ECO:0000256" key="2">
    <source>
        <dbReference type="ARBA" id="ARBA00022737"/>
    </source>
</evidence>
<dbReference type="OrthoDB" id="4580745at2759"/>
<feature type="compositionally biased region" description="Basic and acidic residues" evidence="7">
    <location>
        <begin position="658"/>
        <end position="677"/>
    </location>
</feature>
<dbReference type="Proteomes" id="UP000001881">
    <property type="component" value="Unassembled WGS sequence"/>
</dbReference>
<dbReference type="SUPFAM" id="SSF48403">
    <property type="entry name" value="Ankyrin repeat"/>
    <property type="match status" value="2"/>
</dbReference>
<dbReference type="PROSITE" id="PS50088">
    <property type="entry name" value="ANK_REPEAT"/>
    <property type="match status" value="4"/>
</dbReference>
<evidence type="ECO:0000256" key="4">
    <source>
        <dbReference type="ARBA" id="ARBA00022833"/>
    </source>
</evidence>
<evidence type="ECO:0000256" key="3">
    <source>
        <dbReference type="ARBA" id="ARBA00022771"/>
    </source>
</evidence>
<dbReference type="KEGG" id="smp:10807897"/>
<feature type="repeat" description="ANK" evidence="6">
    <location>
        <begin position="120"/>
        <end position="152"/>
    </location>
</feature>
<dbReference type="InParanoid" id="F7W0U6"/>